<evidence type="ECO:0000313" key="2">
    <source>
        <dbReference type="Proteomes" id="UP001607303"/>
    </source>
</evidence>
<protein>
    <submittedName>
        <fullName evidence="1">Uncharacterized protein</fullName>
    </submittedName>
</protein>
<accession>A0ABD2BFS4</accession>
<evidence type="ECO:0000313" key="1">
    <source>
        <dbReference type="EMBL" id="KAL2731612.1"/>
    </source>
</evidence>
<reference evidence="1 2" key="1">
    <citation type="journal article" date="2024" name="Ann. Entomol. Soc. Am.">
        <title>Genomic analyses of the southern and eastern yellowjacket wasps (Hymenoptera: Vespidae) reveal evolutionary signatures of social life.</title>
        <authorList>
            <person name="Catto M.A."/>
            <person name="Caine P.B."/>
            <person name="Orr S.E."/>
            <person name="Hunt B.G."/>
            <person name="Goodisman M.A.D."/>
        </authorList>
    </citation>
    <scope>NUCLEOTIDE SEQUENCE [LARGE SCALE GENOMIC DNA]</scope>
    <source>
        <strain evidence="1">232</strain>
        <tissue evidence="1">Head and thorax</tissue>
    </source>
</reference>
<organism evidence="1 2">
    <name type="scientific">Vespula maculifrons</name>
    <name type="common">Eastern yellow jacket</name>
    <name type="synonym">Wasp</name>
    <dbReference type="NCBI Taxonomy" id="7453"/>
    <lineage>
        <taxon>Eukaryota</taxon>
        <taxon>Metazoa</taxon>
        <taxon>Ecdysozoa</taxon>
        <taxon>Arthropoda</taxon>
        <taxon>Hexapoda</taxon>
        <taxon>Insecta</taxon>
        <taxon>Pterygota</taxon>
        <taxon>Neoptera</taxon>
        <taxon>Endopterygota</taxon>
        <taxon>Hymenoptera</taxon>
        <taxon>Apocrita</taxon>
        <taxon>Aculeata</taxon>
        <taxon>Vespoidea</taxon>
        <taxon>Vespidae</taxon>
        <taxon>Vespinae</taxon>
        <taxon>Vespula</taxon>
    </lineage>
</organism>
<dbReference type="AlphaFoldDB" id="A0ABD2BFS4"/>
<name>A0ABD2BFS4_VESMC</name>
<proteinExistence type="predicted"/>
<dbReference type="EMBL" id="JAYRBN010000076">
    <property type="protein sequence ID" value="KAL2731612.1"/>
    <property type="molecule type" value="Genomic_DNA"/>
</dbReference>
<keyword evidence="2" id="KW-1185">Reference proteome</keyword>
<dbReference type="Proteomes" id="UP001607303">
    <property type="component" value="Unassembled WGS sequence"/>
</dbReference>
<comment type="caution">
    <text evidence="1">The sequence shown here is derived from an EMBL/GenBank/DDBJ whole genome shotgun (WGS) entry which is preliminary data.</text>
</comment>
<gene>
    <name evidence="1" type="ORF">V1477_015435</name>
</gene>
<sequence>MMNDSTRISSITFNRNGSREIKVKKNVLRLAVRPTERVNEEKRFWTMLNYQELSVQCSFRRITASNEKKNKKRRRREEKG</sequence>